<evidence type="ECO:0000256" key="9">
    <source>
        <dbReference type="ARBA" id="ARBA00038146"/>
    </source>
</evidence>
<protein>
    <recommendedName>
        <fullName evidence="10">Cytochrome b-c1 complex subunit 2, mitochondrial</fullName>
    </recommendedName>
</protein>
<dbReference type="InterPro" id="IPR011765">
    <property type="entry name" value="Pept_M16_N"/>
</dbReference>
<dbReference type="Proteomes" id="UP000187429">
    <property type="component" value="Unassembled WGS sequence"/>
</dbReference>
<keyword evidence="3" id="KW-0679">Respiratory chain</keyword>
<dbReference type="InterPro" id="IPR011249">
    <property type="entry name" value="Metalloenz_LuxS/M16"/>
</dbReference>
<evidence type="ECO:0000256" key="10">
    <source>
        <dbReference type="ARBA" id="ARBA00040751"/>
    </source>
</evidence>
<gene>
    <name evidence="13" type="ORF">AYI69_g11502</name>
</gene>
<evidence type="ECO:0000259" key="11">
    <source>
        <dbReference type="Pfam" id="PF00675"/>
    </source>
</evidence>
<sequence length="434" mass="46298">MYRLSNLSNLKQSIKSRGFASVAANASKNGIKVVGVESQKATELGSISVVLNLGSRFENADQIGAAHYLKAFGFRNSKERTSFRKVREAELQGAMLSSELTRENVIYTVKCLKQDIPYFFQMMSEMTNRTLFNSWEFDEINNLVALESGIAATNPITVLSEKLHHAIYRTGLGNSLYAGSSSSISGSEAVKNYMHSRFNANNVAIIGRGISSEQLAELVNNSEFAELSSGAPQTAAKSKFHSGSEVHTSINSEYSHYALAFEAPDAATARLLSEYLGSASTHLKYSAGVSPLAQIAREFNSSSVSSFSQSYSDSSLVGILVSAPSAQLHSVLSSVMKQVQALASSPVSAESFSRAVACARMQHLSNDIESSSGLNSFLANGVFSSGTSALGLVSQQLETASLPSFQSAIKSTFASKPVAASVGNSMLTPYLDSI</sequence>
<evidence type="ECO:0000256" key="2">
    <source>
        <dbReference type="ARBA" id="ARBA00022448"/>
    </source>
</evidence>
<dbReference type="PANTHER" id="PTHR11851">
    <property type="entry name" value="METALLOPROTEASE"/>
    <property type="match status" value="1"/>
</dbReference>
<dbReference type="Gene3D" id="3.30.830.10">
    <property type="entry name" value="Metalloenzyme, LuxS/M16 peptidase-like"/>
    <property type="match status" value="2"/>
</dbReference>
<comment type="similarity">
    <text evidence="9">Belongs to the peptidase M16 family. UQCRC2/QCR2 subfamily.</text>
</comment>
<evidence type="ECO:0000259" key="12">
    <source>
        <dbReference type="Pfam" id="PF05193"/>
    </source>
</evidence>
<dbReference type="EMBL" id="LSSM01007690">
    <property type="protein sequence ID" value="OMJ07291.1"/>
    <property type="molecule type" value="Genomic_DNA"/>
</dbReference>
<keyword evidence="6" id="KW-0249">Electron transport</keyword>
<evidence type="ECO:0000256" key="4">
    <source>
        <dbReference type="ARBA" id="ARBA00022792"/>
    </source>
</evidence>
<reference evidence="14" key="1">
    <citation type="submission" date="2017-01" db="EMBL/GenBank/DDBJ databases">
        <authorList>
            <person name="Wang Y."/>
            <person name="White M."/>
            <person name="Kvist S."/>
            <person name="Moncalvo J.-M."/>
        </authorList>
    </citation>
    <scope>NUCLEOTIDE SEQUENCE [LARGE SCALE GENOMIC DNA]</scope>
    <source>
        <strain evidence="14">ID-206-W2</strain>
    </source>
</reference>
<dbReference type="OrthoDB" id="6369905at2759"/>
<keyword evidence="8" id="KW-0472">Membrane</keyword>
<comment type="caution">
    <text evidence="13">The sequence shown here is derived from an EMBL/GenBank/DDBJ whole genome shotgun (WGS) entry which is preliminary data.</text>
</comment>
<dbReference type="GO" id="GO:0046872">
    <property type="term" value="F:metal ion binding"/>
    <property type="evidence" value="ECO:0007669"/>
    <property type="project" value="InterPro"/>
</dbReference>
<accession>A0A1R1WY49</accession>
<dbReference type="AlphaFoldDB" id="A0A1R1WY49"/>
<feature type="domain" description="Peptidase M16 C-terminal" evidence="12">
    <location>
        <begin position="188"/>
        <end position="356"/>
    </location>
</feature>
<evidence type="ECO:0000256" key="8">
    <source>
        <dbReference type="ARBA" id="ARBA00023136"/>
    </source>
</evidence>
<evidence type="ECO:0000256" key="3">
    <source>
        <dbReference type="ARBA" id="ARBA00022660"/>
    </source>
</evidence>
<feature type="domain" description="Peptidase M16 N-terminal" evidence="11">
    <location>
        <begin position="36"/>
        <end position="177"/>
    </location>
</feature>
<dbReference type="GO" id="GO:0005743">
    <property type="term" value="C:mitochondrial inner membrane"/>
    <property type="evidence" value="ECO:0007669"/>
    <property type="project" value="UniProtKB-SubCell"/>
</dbReference>
<dbReference type="Pfam" id="PF00675">
    <property type="entry name" value="Peptidase_M16"/>
    <property type="match status" value="1"/>
</dbReference>
<organism evidence="13 14">
    <name type="scientific">Smittium culicis</name>
    <dbReference type="NCBI Taxonomy" id="133412"/>
    <lineage>
        <taxon>Eukaryota</taxon>
        <taxon>Fungi</taxon>
        <taxon>Fungi incertae sedis</taxon>
        <taxon>Zoopagomycota</taxon>
        <taxon>Kickxellomycotina</taxon>
        <taxon>Harpellomycetes</taxon>
        <taxon>Harpellales</taxon>
        <taxon>Legeriomycetaceae</taxon>
        <taxon>Smittium</taxon>
    </lineage>
</organism>
<keyword evidence="14" id="KW-1185">Reference proteome</keyword>
<comment type="subcellular location">
    <subcellularLocation>
        <location evidence="1">Mitochondrion inner membrane</location>
        <topology evidence="1">Peripheral membrane protein</topology>
        <orientation evidence="1">Matrix side</orientation>
    </subcellularLocation>
</comment>
<keyword evidence="4" id="KW-0999">Mitochondrion inner membrane</keyword>
<proteinExistence type="inferred from homology"/>
<keyword evidence="2" id="KW-0813">Transport</keyword>
<keyword evidence="5" id="KW-0809">Transit peptide</keyword>
<evidence type="ECO:0000313" key="14">
    <source>
        <dbReference type="Proteomes" id="UP000187429"/>
    </source>
</evidence>
<dbReference type="SUPFAM" id="SSF63411">
    <property type="entry name" value="LuxS/MPP-like metallohydrolase"/>
    <property type="match status" value="2"/>
</dbReference>
<evidence type="ECO:0000256" key="7">
    <source>
        <dbReference type="ARBA" id="ARBA00023128"/>
    </source>
</evidence>
<name>A0A1R1WY49_9FUNG</name>
<evidence type="ECO:0000256" key="1">
    <source>
        <dbReference type="ARBA" id="ARBA00004443"/>
    </source>
</evidence>
<evidence type="ECO:0000313" key="13">
    <source>
        <dbReference type="EMBL" id="OMJ07291.1"/>
    </source>
</evidence>
<keyword evidence="7" id="KW-0496">Mitochondrion</keyword>
<evidence type="ECO:0000256" key="5">
    <source>
        <dbReference type="ARBA" id="ARBA00022946"/>
    </source>
</evidence>
<dbReference type="InterPro" id="IPR007863">
    <property type="entry name" value="Peptidase_M16_C"/>
</dbReference>
<dbReference type="PANTHER" id="PTHR11851:SF209">
    <property type="entry name" value="CYTOCHROME B-C1 COMPLEX SUBUNIT 2, MITOCHONDRIAL"/>
    <property type="match status" value="1"/>
</dbReference>
<dbReference type="InterPro" id="IPR050361">
    <property type="entry name" value="MPP/UQCRC_Complex"/>
</dbReference>
<dbReference type="Pfam" id="PF05193">
    <property type="entry name" value="Peptidase_M16_C"/>
    <property type="match status" value="1"/>
</dbReference>
<evidence type="ECO:0000256" key="6">
    <source>
        <dbReference type="ARBA" id="ARBA00022982"/>
    </source>
</evidence>